<evidence type="ECO:0000256" key="4">
    <source>
        <dbReference type="PROSITE-ProRule" id="PRU00169"/>
    </source>
</evidence>
<dbReference type="Gene3D" id="3.40.50.2300">
    <property type="match status" value="2"/>
</dbReference>
<evidence type="ECO:0000256" key="1">
    <source>
        <dbReference type="ARBA" id="ARBA00000085"/>
    </source>
</evidence>
<feature type="modified residue" description="4-aspartylphosphate" evidence="4">
    <location>
        <position position="645"/>
    </location>
</feature>
<protein>
    <recommendedName>
        <fullName evidence="2">histidine kinase</fullName>
        <ecNumber evidence="2">2.7.13.3</ecNumber>
    </recommendedName>
</protein>
<dbReference type="PROSITE" id="PS50110">
    <property type="entry name" value="RESPONSE_REGULATORY"/>
    <property type="match status" value="2"/>
</dbReference>
<keyword evidence="5" id="KW-1133">Transmembrane helix</keyword>
<reference evidence="9 10" key="1">
    <citation type="submission" date="2019-12" db="EMBL/GenBank/DDBJ databases">
        <title>Comparative genomics gives insights into the taxonomy of the Azoarcus-Aromatoleum group and reveals separate origins of nif in the plant-associated Azoarcus and non-plant-associated Aromatoleum sub-groups.</title>
        <authorList>
            <person name="Lafos M."/>
            <person name="Maluk M."/>
            <person name="Batista M."/>
            <person name="Junghare M."/>
            <person name="Carmona M."/>
            <person name="Faoro H."/>
            <person name="Cruz L.M."/>
            <person name="Battistoni F."/>
            <person name="De Souza E."/>
            <person name="Pedrosa F."/>
            <person name="Chen W.-M."/>
            <person name="Poole P.S."/>
            <person name="Dixon R.A."/>
            <person name="James E.K."/>
        </authorList>
    </citation>
    <scope>NUCLEOTIDE SEQUENCE [LARGE SCALE GENOMIC DNA]</scope>
    <source>
        <strain evidence="9 10">ToN1</strain>
    </source>
</reference>
<feature type="transmembrane region" description="Helical" evidence="5">
    <location>
        <begin position="167"/>
        <end position="188"/>
    </location>
</feature>
<evidence type="ECO:0000313" key="9">
    <source>
        <dbReference type="EMBL" id="NMF87254.1"/>
    </source>
</evidence>
<dbReference type="InterPro" id="IPR003594">
    <property type="entry name" value="HATPase_dom"/>
</dbReference>
<dbReference type="EC" id="2.7.13.3" evidence="2"/>
<comment type="caution">
    <text evidence="9">The sequence shown here is derived from an EMBL/GenBank/DDBJ whole genome shotgun (WGS) entry which is preliminary data.</text>
</comment>
<keyword evidence="10" id="KW-1185">Reference proteome</keyword>
<dbReference type="InterPro" id="IPR036097">
    <property type="entry name" value="HisK_dim/P_sf"/>
</dbReference>
<dbReference type="Pfam" id="PF00072">
    <property type="entry name" value="Response_reg"/>
    <property type="match status" value="2"/>
</dbReference>
<dbReference type="InterPro" id="IPR004358">
    <property type="entry name" value="Sig_transdc_His_kin-like_C"/>
</dbReference>
<dbReference type="InterPro" id="IPR036890">
    <property type="entry name" value="HATPase_C_sf"/>
</dbReference>
<evidence type="ECO:0000313" key="10">
    <source>
        <dbReference type="Proteomes" id="UP000652074"/>
    </source>
</evidence>
<dbReference type="InterPro" id="IPR035965">
    <property type="entry name" value="PAS-like_dom_sf"/>
</dbReference>
<dbReference type="CDD" id="cd17546">
    <property type="entry name" value="REC_hyHK_CKI1_RcsC-like"/>
    <property type="match status" value="2"/>
</dbReference>
<feature type="domain" description="Response regulatory" evidence="7">
    <location>
        <begin position="596"/>
        <end position="713"/>
    </location>
</feature>
<dbReference type="InterPro" id="IPR000014">
    <property type="entry name" value="PAS"/>
</dbReference>
<dbReference type="InterPro" id="IPR001789">
    <property type="entry name" value="Sig_transdc_resp-reg_receiver"/>
</dbReference>
<dbReference type="InterPro" id="IPR011006">
    <property type="entry name" value="CheY-like_superfamily"/>
</dbReference>
<name>A0ABX1MMA3_9RHOO</name>
<dbReference type="PANTHER" id="PTHR45339">
    <property type="entry name" value="HYBRID SIGNAL TRANSDUCTION HISTIDINE KINASE J"/>
    <property type="match status" value="1"/>
</dbReference>
<feature type="domain" description="Response regulatory" evidence="7">
    <location>
        <begin position="729"/>
        <end position="849"/>
    </location>
</feature>
<gene>
    <name evidence="9" type="ORF">GPA26_02045</name>
</gene>
<dbReference type="Pfam" id="PF00512">
    <property type="entry name" value="HisKA"/>
    <property type="match status" value="1"/>
</dbReference>
<dbReference type="SUPFAM" id="SSF55874">
    <property type="entry name" value="ATPase domain of HSP90 chaperone/DNA topoisomerase II/histidine kinase"/>
    <property type="match status" value="1"/>
</dbReference>
<dbReference type="SUPFAM" id="SSF55785">
    <property type="entry name" value="PYP-like sensor domain (PAS domain)"/>
    <property type="match status" value="1"/>
</dbReference>
<dbReference type="PANTHER" id="PTHR45339:SF5">
    <property type="entry name" value="HISTIDINE KINASE"/>
    <property type="match status" value="1"/>
</dbReference>
<feature type="domain" description="Histidine kinase" evidence="6">
    <location>
        <begin position="351"/>
        <end position="572"/>
    </location>
</feature>
<dbReference type="NCBIfam" id="TIGR00229">
    <property type="entry name" value="sensory_box"/>
    <property type="match status" value="1"/>
</dbReference>
<feature type="modified residue" description="4-aspartylphosphate" evidence="4">
    <location>
        <position position="779"/>
    </location>
</feature>
<accession>A0ABX1MMA3</accession>
<evidence type="ECO:0000256" key="3">
    <source>
        <dbReference type="ARBA" id="ARBA00022553"/>
    </source>
</evidence>
<dbReference type="SMART" id="SM00448">
    <property type="entry name" value="REC"/>
    <property type="match status" value="2"/>
</dbReference>
<feature type="transmembrane region" description="Helical" evidence="5">
    <location>
        <begin position="6"/>
        <end position="23"/>
    </location>
</feature>
<proteinExistence type="predicted"/>
<comment type="catalytic activity">
    <reaction evidence="1">
        <text>ATP + protein L-histidine = ADP + protein N-phospho-L-histidine.</text>
        <dbReference type="EC" id="2.7.13.3"/>
    </reaction>
</comment>
<keyword evidence="5" id="KW-0472">Membrane</keyword>
<dbReference type="SMART" id="SM00388">
    <property type="entry name" value="HisKA"/>
    <property type="match status" value="1"/>
</dbReference>
<dbReference type="SUPFAM" id="SSF47384">
    <property type="entry name" value="Homodimeric domain of signal transducing histidine kinase"/>
    <property type="match status" value="1"/>
</dbReference>
<evidence type="ECO:0000256" key="2">
    <source>
        <dbReference type="ARBA" id="ARBA00012438"/>
    </source>
</evidence>
<dbReference type="CDD" id="cd16922">
    <property type="entry name" value="HATPase_EvgS-ArcB-TorS-like"/>
    <property type="match status" value="1"/>
</dbReference>
<dbReference type="InterPro" id="IPR005467">
    <property type="entry name" value="His_kinase_dom"/>
</dbReference>
<evidence type="ECO:0000259" key="8">
    <source>
        <dbReference type="PROSITE" id="PS50113"/>
    </source>
</evidence>
<sequence>MPFIIYVVAVIAGVMLMMGFARFNTLHEMFLGANFNAVHGARTLLKARYFLGHAQERVERAGDDVLKRSQHLAHAEDALALAESYGAEGQDADLVLRRSLLGRIGPIRESVSRVALLDGGDADRQLAEVAVEVRRLASDFEAAELDRWGVLSSLNVELAERMDGMRLIIAAIVAGFALLMWMLGWALLQARRAELGLLRAKDELEAIQQTTLDAAAVGIAYVGASNAADRRIARANSQMAAIFGYPEGGLVGVRTADLFPDAGGHERLADCILPRLTAGDVLRMETQMRRRNGEVFWCSISGKAIDPADLGRGVVWTFDDVSERKSVEAEARAARERAEACSLAKSEFLANMSHEIRTPFTGVLGVLDLLRHTPLTDKQERYVRLAHDGTSQLLGVVNDILDISRIEAGKLLIRPESFDPRALFEDLALIHETALAGKKLRFKISWRGDLPPLLRGDPVRVRQVTDNLLGNAVKFTATGGVTLSVGWLQIDAGSGRLRVEVRDTGIGIAPEHQERIFEKFAQADSSTTRTFGGSGLGLAICRQLVGLMDGEMGLKSREGWGSTFWFELPLAFGDPLPAPVPRVVPPAVAARVAGVRVVLADDVEVSLEVLGEYLHAGGCVVKTARNGDEAVALVHDWKPDIVLMDCQMPGTDGYEAARRIRLLEESGRRTPIIALTAFAMSGDRDKCLEAGMDDYLSKPVQRDVLLGTLVKWLARDATERRGRAEFVGRVLLVDDDPGIREASSGLLQALGCEVKLAASGPEALEVARGDANLDLVLMDCRMPGMDGWETSRAWRERERELGQTPTAIVALTAGERDESLERCRAAGMDDFLGKPFSPAELSGLLGRWLARA</sequence>
<dbReference type="CDD" id="cd00130">
    <property type="entry name" value="PAS"/>
    <property type="match status" value="1"/>
</dbReference>
<dbReference type="CDD" id="cd00082">
    <property type="entry name" value="HisKA"/>
    <property type="match status" value="1"/>
</dbReference>
<dbReference type="PROSITE" id="PS50113">
    <property type="entry name" value="PAC"/>
    <property type="match status" value="1"/>
</dbReference>
<dbReference type="EMBL" id="WTVR01000003">
    <property type="protein sequence ID" value="NMF87254.1"/>
    <property type="molecule type" value="Genomic_DNA"/>
</dbReference>
<dbReference type="InterPro" id="IPR000700">
    <property type="entry name" value="PAS-assoc_C"/>
</dbReference>
<dbReference type="Gene3D" id="3.30.450.20">
    <property type="entry name" value="PAS domain"/>
    <property type="match status" value="1"/>
</dbReference>
<dbReference type="InterPro" id="IPR003661">
    <property type="entry name" value="HisK_dim/P_dom"/>
</dbReference>
<dbReference type="PROSITE" id="PS50109">
    <property type="entry name" value="HIS_KIN"/>
    <property type="match status" value="1"/>
</dbReference>
<dbReference type="Pfam" id="PF13426">
    <property type="entry name" value="PAS_9"/>
    <property type="match status" value="1"/>
</dbReference>
<dbReference type="PRINTS" id="PR00344">
    <property type="entry name" value="BCTRLSENSOR"/>
</dbReference>
<dbReference type="SUPFAM" id="SSF52172">
    <property type="entry name" value="CheY-like"/>
    <property type="match status" value="2"/>
</dbReference>
<organism evidence="9 10">
    <name type="scientific">Aromatoleum petrolei</name>
    <dbReference type="NCBI Taxonomy" id="76116"/>
    <lineage>
        <taxon>Bacteria</taxon>
        <taxon>Pseudomonadati</taxon>
        <taxon>Pseudomonadota</taxon>
        <taxon>Betaproteobacteria</taxon>
        <taxon>Rhodocyclales</taxon>
        <taxon>Rhodocyclaceae</taxon>
        <taxon>Aromatoleum</taxon>
    </lineage>
</organism>
<keyword evidence="3 4" id="KW-0597">Phosphoprotein</keyword>
<evidence type="ECO:0000259" key="7">
    <source>
        <dbReference type="PROSITE" id="PS50110"/>
    </source>
</evidence>
<dbReference type="SMART" id="SM00387">
    <property type="entry name" value="HATPase_c"/>
    <property type="match status" value="1"/>
</dbReference>
<evidence type="ECO:0000256" key="5">
    <source>
        <dbReference type="SAM" id="Phobius"/>
    </source>
</evidence>
<dbReference type="Gene3D" id="3.30.565.10">
    <property type="entry name" value="Histidine kinase-like ATPase, C-terminal domain"/>
    <property type="match status" value="1"/>
</dbReference>
<dbReference type="Gene3D" id="1.10.287.130">
    <property type="match status" value="1"/>
</dbReference>
<dbReference type="Pfam" id="PF02518">
    <property type="entry name" value="HATPase_c"/>
    <property type="match status" value="1"/>
</dbReference>
<evidence type="ECO:0000259" key="6">
    <source>
        <dbReference type="PROSITE" id="PS50109"/>
    </source>
</evidence>
<feature type="domain" description="PAC" evidence="8">
    <location>
        <begin position="282"/>
        <end position="333"/>
    </location>
</feature>
<keyword evidence="5" id="KW-0812">Transmembrane</keyword>
<dbReference type="Proteomes" id="UP000652074">
    <property type="component" value="Unassembled WGS sequence"/>
</dbReference>